<name>A0ABM7YLE1_9BURK</name>
<accession>A0ABM7YLE1</accession>
<dbReference type="Proteomes" id="UP001057498">
    <property type="component" value="Chromosome"/>
</dbReference>
<dbReference type="InterPro" id="IPR043724">
    <property type="entry name" value="DUF5666"/>
</dbReference>
<evidence type="ECO:0000313" key="3">
    <source>
        <dbReference type="Proteomes" id="UP001057498"/>
    </source>
</evidence>
<feature type="domain" description="DUF5666" evidence="1">
    <location>
        <begin position="354"/>
        <end position="414"/>
    </location>
</feature>
<feature type="domain" description="DUF5666" evidence="1">
    <location>
        <begin position="285"/>
        <end position="341"/>
    </location>
</feature>
<feature type="domain" description="DUF5666" evidence="1">
    <location>
        <begin position="430"/>
        <end position="498"/>
    </location>
</feature>
<evidence type="ECO:0000313" key="2">
    <source>
        <dbReference type="EMBL" id="BDI05265.1"/>
    </source>
</evidence>
<proteinExistence type="predicted"/>
<organism evidence="2 3">
    <name type="scientific">Sphaerotilus microaerophilus</name>
    <dbReference type="NCBI Taxonomy" id="2914710"/>
    <lineage>
        <taxon>Bacteria</taxon>
        <taxon>Pseudomonadati</taxon>
        <taxon>Pseudomonadota</taxon>
        <taxon>Betaproteobacteria</taxon>
        <taxon>Burkholderiales</taxon>
        <taxon>Sphaerotilaceae</taxon>
        <taxon>Sphaerotilus</taxon>
    </lineage>
</organism>
<evidence type="ECO:0000259" key="1">
    <source>
        <dbReference type="Pfam" id="PF18914"/>
    </source>
</evidence>
<protein>
    <recommendedName>
        <fullName evidence="1">DUF5666 domain-containing protein</fullName>
    </recommendedName>
</protein>
<dbReference type="EMBL" id="AP025730">
    <property type="protein sequence ID" value="BDI05265.1"/>
    <property type="molecule type" value="Genomic_DNA"/>
</dbReference>
<dbReference type="Pfam" id="PF18914">
    <property type="entry name" value="DUF5666"/>
    <property type="match status" value="5"/>
</dbReference>
<feature type="domain" description="DUF5666" evidence="1">
    <location>
        <begin position="210"/>
        <end position="266"/>
    </location>
</feature>
<keyword evidence="3" id="KW-1185">Reference proteome</keyword>
<sequence length="503" mass="52463">MIEMTPELHSRVTARPGRMARAALAALLAVGMAIGLVACGGSGVGSNGTGAAPQGSGTGTVTGFGSVYIDGVAYEDSDATVEVEEADGSTTTTETKMGQRVEVLYEPGSSRALARRIRVEASLIGSVDSVGTTSLVVLGQTVRVNSDASAGPVTVFDTATGTAVGGDLTDVAAGDPVEVHAVRKTVGTSVELWATRVERLDALRRLRASGVITEASAGGFSLGSLTVNTAAATVLPANTAPAVDQWVVVYATKDDLSGSVLTARRVRIGERATVAVSDDEAHLGGYVAKLVGGSQFQIEDVVVKLQTTTKVEPSSTSLAEGKYVRVEGSYDSDGNLLASEIHISTADDGAELHGSIVQLNTTTMSTFRVRDTWVDVPDARVIDWGECTTRTLADDLYVEVRGVMSRGVLQATSIVCEKDAAPTGKVIERHGTVSALKAESKQLTLLHHSDSLTVQWTATTYFRYPLTAGSLSSLLTTNETIEVEGRMEGSVLVATKIKPRSGD</sequence>
<gene>
    <name evidence="2" type="ORF">CATMQ487_22350</name>
</gene>
<reference evidence="2" key="1">
    <citation type="submission" date="2022-04" db="EMBL/GenBank/DDBJ databases">
        <title>Whole genome sequence of Sphaerotilus sp. FB-5.</title>
        <authorList>
            <person name="Takeda M."/>
            <person name="Narihara S."/>
            <person name="Akimoto M."/>
            <person name="Akimoto R."/>
            <person name="Nishiyashiki S."/>
            <person name="Murakami T."/>
        </authorList>
    </citation>
    <scope>NUCLEOTIDE SEQUENCE</scope>
    <source>
        <strain evidence="2">FB-5</strain>
    </source>
</reference>
<feature type="domain" description="DUF5666" evidence="1">
    <location>
        <begin position="125"/>
        <end position="198"/>
    </location>
</feature>